<protein>
    <submittedName>
        <fullName evidence="1">Uncharacterized protein</fullName>
    </submittedName>
</protein>
<keyword evidence="2" id="KW-1185">Reference proteome</keyword>
<dbReference type="RefSeq" id="WP_028386003.1">
    <property type="nucleotide sequence ID" value="NZ_CAAAHN010000011.1"/>
</dbReference>
<dbReference type="EMBL" id="LNYC01000051">
    <property type="protein sequence ID" value="KTC99022.1"/>
    <property type="molecule type" value="Genomic_DNA"/>
</dbReference>
<comment type="caution">
    <text evidence="1">The sequence shown here is derived from an EMBL/GenBank/DDBJ whole genome shotgun (WGS) entry which is preliminary data.</text>
</comment>
<dbReference type="AlphaFoldDB" id="A0A0W0TU77"/>
<reference evidence="1 2" key="1">
    <citation type="submission" date="2015-11" db="EMBL/GenBank/DDBJ databases">
        <title>Genomic analysis of 38 Legionella species identifies large and diverse effector repertoires.</title>
        <authorList>
            <person name="Burstein D."/>
            <person name="Amaro F."/>
            <person name="Zusman T."/>
            <person name="Lifshitz Z."/>
            <person name="Cohen O."/>
            <person name="Gilbert J.A."/>
            <person name="Pupko T."/>
            <person name="Shuman H.A."/>
            <person name="Segal G."/>
        </authorList>
    </citation>
    <scope>NUCLEOTIDE SEQUENCE [LARGE SCALE GENOMIC DNA]</scope>
    <source>
        <strain evidence="1 2">ATCC 49504</strain>
    </source>
</reference>
<evidence type="ECO:0000313" key="1">
    <source>
        <dbReference type="EMBL" id="KTC99022.1"/>
    </source>
</evidence>
<evidence type="ECO:0000313" key="2">
    <source>
        <dbReference type="Proteomes" id="UP000054785"/>
    </source>
</evidence>
<sequence>MNPEFKHLLLRAAHLGTWDTRWLLRRLDNDAREKFETLGGLPLLRAARRFRPVPLPALPSPLPEEPLPKGHEALIDLPPLFVAIVLDTWPESAANTWLSRYDYKGAVADARANALPTVKPSAREALISTWTAKGEENG</sequence>
<dbReference type="STRING" id="45065.Lgee_1288"/>
<gene>
    <name evidence="1" type="ORF">Lgee_1288</name>
</gene>
<proteinExistence type="predicted"/>
<dbReference type="PATRIC" id="fig|45065.4.peg.1388"/>
<accession>A0A0W0TU77</accession>
<organism evidence="1 2">
    <name type="scientific">Legionella geestiana</name>
    <dbReference type="NCBI Taxonomy" id="45065"/>
    <lineage>
        <taxon>Bacteria</taxon>
        <taxon>Pseudomonadati</taxon>
        <taxon>Pseudomonadota</taxon>
        <taxon>Gammaproteobacteria</taxon>
        <taxon>Legionellales</taxon>
        <taxon>Legionellaceae</taxon>
        <taxon>Legionella</taxon>
    </lineage>
</organism>
<dbReference type="Proteomes" id="UP000054785">
    <property type="component" value="Unassembled WGS sequence"/>
</dbReference>
<name>A0A0W0TU77_9GAMM</name>